<proteinExistence type="predicted"/>
<evidence type="ECO:0000313" key="2">
    <source>
        <dbReference type="EMBL" id="KAK9088567.1"/>
    </source>
</evidence>
<dbReference type="PANTHER" id="PTHR35307:SF3">
    <property type="entry name" value="DUF4220 DOMAIN-CONTAINING PROTEIN"/>
    <property type="match status" value="1"/>
</dbReference>
<protein>
    <submittedName>
        <fullName evidence="2">Uncharacterized protein</fullName>
    </submittedName>
</protein>
<reference evidence="2 3" key="1">
    <citation type="submission" date="2024-01" db="EMBL/GenBank/DDBJ databases">
        <title>Genome assemblies of Stephania.</title>
        <authorList>
            <person name="Yang L."/>
        </authorList>
    </citation>
    <scope>NUCLEOTIDE SEQUENCE [LARGE SCALE GENOMIC DNA]</scope>
    <source>
        <strain evidence="2">JXDWG</strain>
        <tissue evidence="2">Leaf</tissue>
    </source>
</reference>
<accession>A0AAP0EBR9</accession>
<keyword evidence="1" id="KW-0812">Transmembrane</keyword>
<keyword evidence="3" id="KW-1185">Reference proteome</keyword>
<sequence>MEKLRFLKNQKVDMGNQGCVDGQLNDANYSSPMPVIGLYIAAATLVCLLFIISDILSGFRNRKTWIPCKLFSLNAITLTLLSIATKLPVDLTTSMPRAEDQLSKLTGTTLVCACLGFLMPSIGANSSSECFSNIVAMTILVIAIVVNICIQMHTGVIFSFRTEHIVIMCCMMLLLLVLWVFAPVSSSQKDMSIDYIKRSFTNGHQSMLQRLKLCYLYCYNTNPQFMLCKNLTCVSSCALCLLCSAVLLQATFRSMVSKTMDFCGGDSDYKRSMKLIVVTQIITVLVGTLGTIFRVLTMARHVQVSDPRTVNKEAKGAEAVILHNPGQMRLGYAGAFGSIFRGLASIVLYLIDALMIVPYAILVELLGMCGKASAEDDKAVTEFKDLINEGEMGLDEWTLRKAVKEMKRKVVKTKGQTSSDHLMNLLLKTPPSQELSFAHQLKNHYHESARPEYEVSPLTIVLLIRVASISIPLPLCGSLLSSLTEVFDIVHFIDRKTCSPSIENKNKSKFAKAVWVRDEFKTLLPKIIEKSRVETFKRLSPLDQATEIIRGVRKALPSDYVWDELDLITAFIQHQAFGSIEELYGFVEQLFVDLLIGFLIELPNAIFKEIVESQPEDVEDKVTFSMKTICKLEKLEKLVQWSFPDGATITNLITDEAPTTNDVSTTIKVQESNGTVSNTNVPPFVGESSDIAPTATLDEIIEIE</sequence>
<feature type="transmembrane region" description="Helical" evidence="1">
    <location>
        <begin position="164"/>
        <end position="182"/>
    </location>
</feature>
<comment type="caution">
    <text evidence="2">The sequence shown here is derived from an EMBL/GenBank/DDBJ whole genome shotgun (WGS) entry which is preliminary data.</text>
</comment>
<dbReference type="EMBL" id="JBBNAG010000012">
    <property type="protein sequence ID" value="KAK9088567.1"/>
    <property type="molecule type" value="Genomic_DNA"/>
</dbReference>
<dbReference type="Proteomes" id="UP001419268">
    <property type="component" value="Unassembled WGS sequence"/>
</dbReference>
<dbReference type="PANTHER" id="PTHR35307">
    <property type="entry name" value="PROTEIN, PUTATIVE-RELATED"/>
    <property type="match status" value="1"/>
</dbReference>
<keyword evidence="1" id="KW-0472">Membrane</keyword>
<feature type="transmembrane region" description="Helical" evidence="1">
    <location>
        <begin position="68"/>
        <end position="85"/>
    </location>
</feature>
<keyword evidence="1" id="KW-1133">Transmembrane helix</keyword>
<feature type="transmembrane region" description="Helical" evidence="1">
    <location>
        <begin position="134"/>
        <end position="158"/>
    </location>
</feature>
<evidence type="ECO:0000313" key="3">
    <source>
        <dbReference type="Proteomes" id="UP001419268"/>
    </source>
</evidence>
<feature type="transmembrane region" description="Helical" evidence="1">
    <location>
        <begin position="338"/>
        <end position="361"/>
    </location>
</feature>
<name>A0AAP0EBR9_9MAGN</name>
<evidence type="ECO:0000256" key="1">
    <source>
        <dbReference type="SAM" id="Phobius"/>
    </source>
</evidence>
<organism evidence="2 3">
    <name type="scientific">Stephania cephalantha</name>
    <dbReference type="NCBI Taxonomy" id="152367"/>
    <lineage>
        <taxon>Eukaryota</taxon>
        <taxon>Viridiplantae</taxon>
        <taxon>Streptophyta</taxon>
        <taxon>Embryophyta</taxon>
        <taxon>Tracheophyta</taxon>
        <taxon>Spermatophyta</taxon>
        <taxon>Magnoliopsida</taxon>
        <taxon>Ranunculales</taxon>
        <taxon>Menispermaceae</taxon>
        <taxon>Menispermoideae</taxon>
        <taxon>Cissampelideae</taxon>
        <taxon>Stephania</taxon>
    </lineage>
</organism>
<feature type="transmembrane region" description="Helical" evidence="1">
    <location>
        <begin position="36"/>
        <end position="56"/>
    </location>
</feature>
<feature type="transmembrane region" description="Helical" evidence="1">
    <location>
        <begin position="231"/>
        <end position="252"/>
    </location>
</feature>
<gene>
    <name evidence="2" type="ORF">Scep_027649</name>
</gene>
<feature type="transmembrane region" description="Helical" evidence="1">
    <location>
        <begin position="105"/>
        <end position="122"/>
    </location>
</feature>
<dbReference type="AlphaFoldDB" id="A0AAP0EBR9"/>
<feature type="transmembrane region" description="Helical" evidence="1">
    <location>
        <begin position="272"/>
        <end position="293"/>
    </location>
</feature>